<dbReference type="InterPro" id="IPR036977">
    <property type="entry name" value="DNA_primase_Znf_CHC2"/>
</dbReference>
<dbReference type="InterPro" id="IPR013264">
    <property type="entry name" value="DNAG_N"/>
</dbReference>
<keyword evidence="17" id="KW-1185">Reference proteome</keyword>
<keyword evidence="3 12" id="KW-0808">Transferase</keyword>
<dbReference type="RefSeq" id="WP_073386758.1">
    <property type="nucleotide sequence ID" value="NZ_FQXK01000011.1"/>
</dbReference>
<dbReference type="InterPro" id="IPR002694">
    <property type="entry name" value="Znf_CHC2"/>
</dbReference>
<dbReference type="FunFam" id="3.90.580.10:FF:000001">
    <property type="entry name" value="DNA primase"/>
    <property type="match status" value="1"/>
</dbReference>
<comment type="catalytic activity">
    <reaction evidence="12">
        <text>ssDNA + n NTP = ssDNA/pppN(pN)n-1 hybrid + (n-1) diphosphate.</text>
        <dbReference type="EC" id="2.7.7.101"/>
    </reaction>
</comment>
<keyword evidence="2 12" id="KW-0639">Primosome</keyword>
<reference evidence="17" key="1">
    <citation type="submission" date="2016-11" db="EMBL/GenBank/DDBJ databases">
        <authorList>
            <person name="Varghese N."/>
            <person name="Submissions S."/>
        </authorList>
    </citation>
    <scope>NUCLEOTIDE SEQUENCE [LARGE SCALE GENOMIC DNA]</scope>
    <source>
        <strain evidence="17">DSM 3071</strain>
    </source>
</reference>
<dbReference type="GO" id="GO:1990077">
    <property type="term" value="C:primosome complex"/>
    <property type="evidence" value="ECO:0007669"/>
    <property type="project" value="UniProtKB-KW"/>
</dbReference>
<keyword evidence="4 12" id="KW-0548">Nucleotidyltransferase</keyword>
<evidence type="ECO:0000256" key="13">
    <source>
        <dbReference type="PIRNR" id="PIRNR002811"/>
    </source>
</evidence>
<dbReference type="NCBIfam" id="TIGR01391">
    <property type="entry name" value="dnaG"/>
    <property type="match status" value="1"/>
</dbReference>
<dbReference type="EC" id="2.7.7.101" evidence="12"/>
<comment type="function">
    <text evidence="12 13">RNA polymerase that catalyzes the synthesis of short RNA molecules used as primers for DNA polymerase during DNA replication.</text>
</comment>
<keyword evidence="10 12" id="KW-0238">DNA-binding</keyword>
<keyword evidence="1 12" id="KW-0240">DNA-directed RNA polymerase</keyword>
<dbReference type="GO" id="GO:0005737">
    <property type="term" value="C:cytoplasm"/>
    <property type="evidence" value="ECO:0007669"/>
    <property type="project" value="TreeGrafter"/>
</dbReference>
<evidence type="ECO:0000256" key="8">
    <source>
        <dbReference type="ARBA" id="ARBA00022833"/>
    </source>
</evidence>
<dbReference type="HAMAP" id="MF_00974">
    <property type="entry name" value="DNA_primase_DnaG"/>
    <property type="match status" value="1"/>
</dbReference>
<dbReference type="PIRSF" id="PIRSF002811">
    <property type="entry name" value="DnaG"/>
    <property type="match status" value="1"/>
</dbReference>
<evidence type="ECO:0000256" key="11">
    <source>
        <dbReference type="ARBA" id="ARBA00023163"/>
    </source>
</evidence>
<proteinExistence type="inferred from homology"/>
<evidence type="ECO:0000256" key="10">
    <source>
        <dbReference type="ARBA" id="ARBA00023125"/>
    </source>
</evidence>
<evidence type="ECO:0000256" key="4">
    <source>
        <dbReference type="ARBA" id="ARBA00022695"/>
    </source>
</evidence>
<evidence type="ECO:0000256" key="6">
    <source>
        <dbReference type="ARBA" id="ARBA00022723"/>
    </source>
</evidence>
<keyword evidence="7 12" id="KW-0863">Zinc-finger</keyword>
<evidence type="ECO:0000256" key="7">
    <source>
        <dbReference type="ARBA" id="ARBA00022771"/>
    </source>
</evidence>
<dbReference type="AlphaFoldDB" id="A0A1M5YJT9"/>
<evidence type="ECO:0000256" key="1">
    <source>
        <dbReference type="ARBA" id="ARBA00022478"/>
    </source>
</evidence>
<dbReference type="PANTHER" id="PTHR30313">
    <property type="entry name" value="DNA PRIMASE"/>
    <property type="match status" value="1"/>
</dbReference>
<dbReference type="InterPro" id="IPR016136">
    <property type="entry name" value="DNA_helicase_N/primase_C"/>
</dbReference>
<dbReference type="OrthoDB" id="9803773at2"/>
<dbReference type="Pfam" id="PF13155">
    <property type="entry name" value="Toprim_2"/>
    <property type="match status" value="1"/>
</dbReference>
<dbReference type="Pfam" id="PF08275">
    <property type="entry name" value="DNAG_N"/>
    <property type="match status" value="1"/>
</dbReference>
<sequence length="594" mass="67716">MQFTPELIEEIRSRNDIVDVIGQYVHLEKKGSNYMGLCPFHNEKSPSFSVSQSKQMYHCFGCGVGGDVFSFLQRYNSLTFPEAVKELADRAGIALSAADDTEEARKERSKRQLIYDANKEAAKFYFYELRGQGGKAGSDYFQGRMLSSETMQKFGLGYAPVGSNMLVNHLRKKGYSDEIMILAGLAAHDEKRGTHDIFWNRVMFPIFDINNRVIGFGGRVLGDAKPKYVNTNDTPIFNKRRNLYGLSFAKNSKAGRFILCEGYMDVIAMHQAGFTEAVASLGTAFTAEQAQLIKRYTPEVILSYDSDGPGVKAELRAIQILKEAGLRGKALNLEPYKDPDEFIKNEGRDAFERRLRDAENTFFFEIRIMERDFDMTDPAGKTAYYRAVARRLCEFQESLERENYIQATAAKLAIPVNDLKNLVVSVASEGIGRTQPKQDIKVNQNQKKRDPMENVLKPQRVLLTWIADEPDIYKIVKKYISPDDFTDELYRKVAQKMYEGLDAGRFLAATIISLFPDDEEQQSKVSEIFNTNLVRIETREEKEKALHDIIYDIRRMSYEKQKSEIQLGDANALKTIVDSKKKLEELAHSRIELD</sequence>
<dbReference type="InterPro" id="IPR037068">
    <property type="entry name" value="DNA_primase_core_N_sf"/>
</dbReference>
<dbReference type="GO" id="GO:0003899">
    <property type="term" value="F:DNA-directed RNA polymerase activity"/>
    <property type="evidence" value="ECO:0007669"/>
    <property type="project" value="UniProtKB-UniRule"/>
</dbReference>
<keyword evidence="8 12" id="KW-0862">Zinc</keyword>
<dbReference type="GO" id="GO:0000428">
    <property type="term" value="C:DNA-directed RNA polymerase complex"/>
    <property type="evidence" value="ECO:0007669"/>
    <property type="project" value="UniProtKB-KW"/>
</dbReference>
<evidence type="ECO:0000256" key="14">
    <source>
        <dbReference type="PIRSR" id="PIRSR002811-1"/>
    </source>
</evidence>
<dbReference type="Gene3D" id="3.40.1360.10">
    <property type="match status" value="1"/>
</dbReference>
<dbReference type="GeneID" id="89508675"/>
<dbReference type="PANTHER" id="PTHR30313:SF2">
    <property type="entry name" value="DNA PRIMASE"/>
    <property type="match status" value="1"/>
</dbReference>
<dbReference type="PROSITE" id="PS50880">
    <property type="entry name" value="TOPRIM"/>
    <property type="match status" value="1"/>
</dbReference>
<dbReference type="Gene3D" id="3.90.580.10">
    <property type="entry name" value="Zinc finger, CHC2-type domain"/>
    <property type="match status" value="1"/>
</dbReference>
<dbReference type="GO" id="GO:0006269">
    <property type="term" value="P:DNA replication, synthesis of primer"/>
    <property type="evidence" value="ECO:0007669"/>
    <property type="project" value="UniProtKB-UniRule"/>
</dbReference>
<dbReference type="InterPro" id="IPR050219">
    <property type="entry name" value="DnaG_primase"/>
</dbReference>
<evidence type="ECO:0000313" key="16">
    <source>
        <dbReference type="EMBL" id="SHI11783.1"/>
    </source>
</evidence>
<feature type="zinc finger region" description="CHC2-type" evidence="12 14">
    <location>
        <begin position="38"/>
        <end position="62"/>
    </location>
</feature>
<evidence type="ECO:0000256" key="12">
    <source>
        <dbReference type="HAMAP-Rule" id="MF_00974"/>
    </source>
</evidence>
<accession>A0A1M5YJT9</accession>
<dbReference type="SMART" id="SM00400">
    <property type="entry name" value="ZnF_CHCC"/>
    <property type="match status" value="1"/>
</dbReference>
<evidence type="ECO:0000313" key="17">
    <source>
        <dbReference type="Proteomes" id="UP000184278"/>
    </source>
</evidence>
<dbReference type="InterPro" id="IPR006295">
    <property type="entry name" value="DNA_primase_DnaG"/>
</dbReference>
<keyword evidence="5 12" id="KW-0235">DNA replication</keyword>
<dbReference type="SUPFAM" id="SSF57783">
    <property type="entry name" value="Zinc beta-ribbon"/>
    <property type="match status" value="1"/>
</dbReference>
<evidence type="ECO:0000259" key="15">
    <source>
        <dbReference type="PROSITE" id="PS50880"/>
    </source>
</evidence>
<dbReference type="GO" id="GO:0008270">
    <property type="term" value="F:zinc ion binding"/>
    <property type="evidence" value="ECO:0007669"/>
    <property type="project" value="UniProtKB-UniRule"/>
</dbReference>
<dbReference type="SUPFAM" id="SSF56731">
    <property type="entry name" value="DNA primase core"/>
    <property type="match status" value="1"/>
</dbReference>
<comment type="similarity">
    <text evidence="12 13">Belongs to the DnaG primase family.</text>
</comment>
<keyword evidence="6 12" id="KW-0479">Metal-binding</keyword>
<dbReference type="InterPro" id="IPR006171">
    <property type="entry name" value="TOPRIM_dom"/>
</dbReference>
<dbReference type="Proteomes" id="UP000184278">
    <property type="component" value="Unassembled WGS sequence"/>
</dbReference>
<dbReference type="EMBL" id="FQXK01000011">
    <property type="protein sequence ID" value="SHI11783.1"/>
    <property type="molecule type" value="Genomic_DNA"/>
</dbReference>
<gene>
    <name evidence="12" type="primary">dnaG</name>
    <name evidence="16" type="ORF">SAMN02745229_01523</name>
</gene>
<evidence type="ECO:0000256" key="2">
    <source>
        <dbReference type="ARBA" id="ARBA00022515"/>
    </source>
</evidence>
<protein>
    <recommendedName>
        <fullName evidence="12 13">DNA primase</fullName>
        <ecNumber evidence="12">2.7.7.101</ecNumber>
    </recommendedName>
</protein>
<evidence type="ECO:0000256" key="5">
    <source>
        <dbReference type="ARBA" id="ARBA00022705"/>
    </source>
</evidence>
<evidence type="ECO:0000256" key="9">
    <source>
        <dbReference type="ARBA" id="ARBA00022842"/>
    </source>
</evidence>
<organism evidence="16 17">
    <name type="scientific">Butyrivibrio fibrisolvens DSM 3071</name>
    <dbReference type="NCBI Taxonomy" id="1121131"/>
    <lineage>
        <taxon>Bacteria</taxon>
        <taxon>Bacillati</taxon>
        <taxon>Bacillota</taxon>
        <taxon>Clostridia</taxon>
        <taxon>Lachnospirales</taxon>
        <taxon>Lachnospiraceae</taxon>
        <taxon>Butyrivibrio</taxon>
    </lineage>
</organism>
<dbReference type="CDD" id="cd03364">
    <property type="entry name" value="TOPRIM_DnaG_primases"/>
    <property type="match status" value="1"/>
</dbReference>
<dbReference type="InterPro" id="IPR030846">
    <property type="entry name" value="DnaG_bac"/>
</dbReference>
<dbReference type="SMART" id="SM00493">
    <property type="entry name" value="TOPRIM"/>
    <property type="match status" value="1"/>
</dbReference>
<feature type="domain" description="Toprim" evidence="15">
    <location>
        <begin position="255"/>
        <end position="336"/>
    </location>
</feature>
<dbReference type="GO" id="GO:0003677">
    <property type="term" value="F:DNA binding"/>
    <property type="evidence" value="ECO:0007669"/>
    <property type="project" value="UniProtKB-KW"/>
</dbReference>
<dbReference type="Gene3D" id="1.10.860.10">
    <property type="entry name" value="DNAb Helicase, Chain A"/>
    <property type="match status" value="1"/>
</dbReference>
<keyword evidence="9" id="KW-0460">Magnesium</keyword>
<dbReference type="STRING" id="1121131.SAMN02745229_01523"/>
<comment type="domain">
    <text evidence="12">Contains an N-terminal zinc-binding domain, a central core domain that contains the primase activity, and a C-terminal DnaB-binding domain.</text>
</comment>
<keyword evidence="11 12" id="KW-0804">Transcription</keyword>
<comment type="subunit">
    <text evidence="12">Monomer. Interacts with DnaB.</text>
</comment>
<name>A0A1M5YJT9_BUTFI</name>
<dbReference type="InterPro" id="IPR034151">
    <property type="entry name" value="TOPRIM_DnaG_bac"/>
</dbReference>
<dbReference type="Pfam" id="PF01807">
    <property type="entry name" value="Zn_ribbon_DnaG"/>
    <property type="match status" value="1"/>
</dbReference>
<comment type="cofactor">
    <cofactor evidence="12 13 14">
        <name>Zn(2+)</name>
        <dbReference type="ChEBI" id="CHEBI:29105"/>
    </cofactor>
    <text evidence="12 13 14">Binds 1 zinc ion per monomer.</text>
</comment>
<evidence type="ECO:0000256" key="3">
    <source>
        <dbReference type="ARBA" id="ARBA00022679"/>
    </source>
</evidence>
<dbReference type="Gene3D" id="3.90.980.10">
    <property type="entry name" value="DNA primase, catalytic core, N-terminal domain"/>
    <property type="match status" value="1"/>
</dbReference>